<dbReference type="Pfam" id="PF00512">
    <property type="entry name" value="HisKA"/>
    <property type="match status" value="1"/>
</dbReference>
<dbReference type="PANTHER" id="PTHR43047">
    <property type="entry name" value="TWO-COMPONENT HISTIDINE PROTEIN KINASE"/>
    <property type="match status" value="1"/>
</dbReference>
<dbReference type="InterPro" id="IPR036097">
    <property type="entry name" value="HisK_dim/P_sf"/>
</dbReference>
<keyword evidence="4" id="KW-0808">Transferase</keyword>
<evidence type="ECO:0000256" key="7">
    <source>
        <dbReference type="SAM" id="MobiDB-lite"/>
    </source>
</evidence>
<organism evidence="10 11">
    <name type="scientific">Longimicrobium terrae</name>
    <dbReference type="NCBI Taxonomy" id="1639882"/>
    <lineage>
        <taxon>Bacteria</taxon>
        <taxon>Pseudomonadati</taxon>
        <taxon>Gemmatimonadota</taxon>
        <taxon>Longimicrobiia</taxon>
        <taxon>Longimicrobiales</taxon>
        <taxon>Longimicrobiaceae</taxon>
        <taxon>Longimicrobium</taxon>
    </lineage>
</organism>
<dbReference type="SMART" id="SM00388">
    <property type="entry name" value="HisKA"/>
    <property type="match status" value="1"/>
</dbReference>
<dbReference type="EMBL" id="JACHIA010000002">
    <property type="protein sequence ID" value="MBB6069141.1"/>
    <property type="molecule type" value="Genomic_DNA"/>
</dbReference>
<dbReference type="InterPro" id="IPR000700">
    <property type="entry name" value="PAS-assoc_C"/>
</dbReference>
<dbReference type="Gene3D" id="3.30.450.20">
    <property type="entry name" value="PAS domain"/>
    <property type="match status" value="2"/>
</dbReference>
<accession>A0A841GK90</accession>
<dbReference type="InterPro" id="IPR013656">
    <property type="entry name" value="PAS_4"/>
</dbReference>
<name>A0A841GK90_9BACT</name>
<dbReference type="PROSITE" id="PS50113">
    <property type="entry name" value="PAC"/>
    <property type="match status" value="1"/>
</dbReference>
<dbReference type="SUPFAM" id="SSF47384">
    <property type="entry name" value="Homodimeric domain of signal transducing histidine kinase"/>
    <property type="match status" value="1"/>
</dbReference>
<dbReference type="InterPro" id="IPR036890">
    <property type="entry name" value="HATPase_C_sf"/>
</dbReference>
<dbReference type="InterPro" id="IPR005467">
    <property type="entry name" value="His_kinase_dom"/>
</dbReference>
<dbReference type="SUPFAM" id="SSF55874">
    <property type="entry name" value="ATPase domain of HSP90 chaperone/DNA topoisomerase II/histidine kinase"/>
    <property type="match status" value="1"/>
</dbReference>
<dbReference type="InterPro" id="IPR035965">
    <property type="entry name" value="PAS-like_dom_sf"/>
</dbReference>
<keyword evidence="6" id="KW-0175">Coiled coil</keyword>
<dbReference type="EC" id="2.7.13.3" evidence="2"/>
<keyword evidence="11" id="KW-1185">Reference proteome</keyword>
<reference evidence="10 11" key="1">
    <citation type="submission" date="2020-08" db="EMBL/GenBank/DDBJ databases">
        <title>Genomic Encyclopedia of Type Strains, Phase IV (KMG-IV): sequencing the most valuable type-strain genomes for metagenomic binning, comparative biology and taxonomic classification.</title>
        <authorList>
            <person name="Goeker M."/>
        </authorList>
    </citation>
    <scope>NUCLEOTIDE SEQUENCE [LARGE SCALE GENOMIC DNA]</scope>
    <source>
        <strain evidence="10 11">DSM 29007</strain>
    </source>
</reference>
<evidence type="ECO:0000256" key="3">
    <source>
        <dbReference type="ARBA" id="ARBA00022553"/>
    </source>
</evidence>
<evidence type="ECO:0000313" key="10">
    <source>
        <dbReference type="EMBL" id="MBB6069141.1"/>
    </source>
</evidence>
<comment type="caution">
    <text evidence="10">The sequence shown here is derived from an EMBL/GenBank/DDBJ whole genome shotgun (WGS) entry which is preliminary data.</text>
</comment>
<feature type="coiled-coil region" evidence="6">
    <location>
        <begin position="305"/>
        <end position="332"/>
    </location>
</feature>
<evidence type="ECO:0000256" key="5">
    <source>
        <dbReference type="ARBA" id="ARBA00022777"/>
    </source>
</evidence>
<dbReference type="InterPro" id="IPR003661">
    <property type="entry name" value="HisK_dim/P_dom"/>
</dbReference>
<evidence type="ECO:0000313" key="11">
    <source>
        <dbReference type="Proteomes" id="UP000582837"/>
    </source>
</evidence>
<dbReference type="Pfam" id="PF02518">
    <property type="entry name" value="HATPase_c"/>
    <property type="match status" value="1"/>
</dbReference>
<evidence type="ECO:0000259" key="8">
    <source>
        <dbReference type="PROSITE" id="PS50109"/>
    </source>
</evidence>
<evidence type="ECO:0000256" key="6">
    <source>
        <dbReference type="SAM" id="Coils"/>
    </source>
</evidence>
<evidence type="ECO:0000256" key="1">
    <source>
        <dbReference type="ARBA" id="ARBA00000085"/>
    </source>
</evidence>
<dbReference type="SUPFAM" id="SSF55785">
    <property type="entry name" value="PYP-like sensor domain (PAS domain)"/>
    <property type="match status" value="2"/>
</dbReference>
<sequence length="778" mass="84622">MAVSSEQDPVPSPFLGNGEMCRRCRELDWASTPLGPVHTWPQSLRTAVGMVLASAFPNIVLWGPDLIQIYNDGYIPITGAKHPWALGRPTREVWPEVWHLNGPLFARALAGETASVVDAPYALRRNGPDAPPDETYFTLSFSPIQDERGGVGGVLVTAIETTRDVEARRLQSERETLFRELDVERSRLSFVFRHAPSFLAILRGPEHVFELVNEAYYQLTGHRDVLGRPVLDALPEVRGQGFKELLDNVLATGEPMVGREMPVLLARTPGAEPEQRYIDLNYLPLLDAEGVREGIIAHGMDVTDHVLARREAERLLEDARAARAEAETANRSKSEFLATMSHELRTPINAVMGYTELLELGIGGPVTALQRDHLGRIRASSLHLLGLIDDVLDLAKIEAGQMVVAREPASAAHSVAAAIALVEPQAAVRALVVENRCGEEAARFLGDPDRVRQILANLLSNAVKFTPAGGRIAVDCSVEAQPDPGAWLRDQGPWMCIHVQDTGIGIEAGQLERVFRPFVQADAGHTRAHGGTGLGLSISREYARLMGGDLTARSEPGRGSRFTLWLPTTASAPLERHAVQRPSPGLVAAGKALQAELDDLVAAYRERIRADPAIPMAAPLTAAEIEDHVSSFLADIAQSLVILGETGGHPEMMRDGSDLQRLISERHAAQRARLGWTEDALRAEFGGLKDEVEMVVRRDGSGEPDSAIRLLDQLLDRACEISLRAFRLAAPDQPAEEEDVHARTEKVIQATRRTISHVRDSIAESGAPRPPGGDGGTG</sequence>
<dbReference type="GO" id="GO:0000155">
    <property type="term" value="F:phosphorelay sensor kinase activity"/>
    <property type="evidence" value="ECO:0007669"/>
    <property type="project" value="InterPro"/>
</dbReference>
<evidence type="ECO:0000259" key="9">
    <source>
        <dbReference type="PROSITE" id="PS50113"/>
    </source>
</evidence>
<evidence type="ECO:0000256" key="2">
    <source>
        <dbReference type="ARBA" id="ARBA00012438"/>
    </source>
</evidence>
<proteinExistence type="predicted"/>
<evidence type="ECO:0000256" key="4">
    <source>
        <dbReference type="ARBA" id="ARBA00022679"/>
    </source>
</evidence>
<dbReference type="PANTHER" id="PTHR43047:SF63">
    <property type="entry name" value="HISTIDINE KINASE"/>
    <property type="match status" value="1"/>
</dbReference>
<dbReference type="CDD" id="cd00082">
    <property type="entry name" value="HisKA"/>
    <property type="match status" value="1"/>
</dbReference>
<feature type="region of interest" description="Disordered" evidence="7">
    <location>
        <begin position="756"/>
        <end position="778"/>
    </location>
</feature>
<dbReference type="Gene3D" id="1.10.287.130">
    <property type="match status" value="1"/>
</dbReference>
<keyword evidence="3" id="KW-0597">Phosphoprotein</keyword>
<keyword evidence="5 10" id="KW-0418">Kinase</keyword>
<dbReference type="GO" id="GO:0009927">
    <property type="term" value="F:histidine phosphotransfer kinase activity"/>
    <property type="evidence" value="ECO:0007669"/>
    <property type="project" value="TreeGrafter"/>
</dbReference>
<dbReference type="FunFam" id="3.30.565.10:FF:000010">
    <property type="entry name" value="Sensor histidine kinase RcsC"/>
    <property type="match status" value="1"/>
</dbReference>
<protein>
    <recommendedName>
        <fullName evidence="2">histidine kinase</fullName>
        <ecNumber evidence="2">2.7.13.3</ecNumber>
    </recommendedName>
</protein>
<dbReference type="PRINTS" id="PR00344">
    <property type="entry name" value="BCTRLSENSOR"/>
</dbReference>
<dbReference type="InterPro" id="IPR003594">
    <property type="entry name" value="HATPase_dom"/>
</dbReference>
<dbReference type="CDD" id="cd16922">
    <property type="entry name" value="HATPase_EvgS-ArcB-TorS-like"/>
    <property type="match status" value="1"/>
</dbReference>
<dbReference type="InterPro" id="IPR004358">
    <property type="entry name" value="Sig_transdc_His_kin-like_C"/>
</dbReference>
<dbReference type="GO" id="GO:0005886">
    <property type="term" value="C:plasma membrane"/>
    <property type="evidence" value="ECO:0007669"/>
    <property type="project" value="TreeGrafter"/>
</dbReference>
<dbReference type="Gene3D" id="3.30.565.10">
    <property type="entry name" value="Histidine kinase-like ATPase, C-terminal domain"/>
    <property type="match status" value="1"/>
</dbReference>
<dbReference type="AlphaFoldDB" id="A0A841GK90"/>
<feature type="domain" description="Histidine kinase" evidence="8">
    <location>
        <begin position="339"/>
        <end position="570"/>
    </location>
</feature>
<comment type="catalytic activity">
    <reaction evidence="1">
        <text>ATP + protein L-histidine = ADP + protein N-phospho-L-histidine.</text>
        <dbReference type="EC" id="2.7.13.3"/>
    </reaction>
</comment>
<gene>
    <name evidence="10" type="ORF">HNQ61_000756</name>
</gene>
<dbReference type="PROSITE" id="PS50109">
    <property type="entry name" value="HIS_KIN"/>
    <property type="match status" value="1"/>
</dbReference>
<dbReference type="Pfam" id="PF08448">
    <property type="entry name" value="PAS_4"/>
    <property type="match status" value="1"/>
</dbReference>
<dbReference type="SMART" id="SM00387">
    <property type="entry name" value="HATPase_c"/>
    <property type="match status" value="1"/>
</dbReference>
<dbReference type="Proteomes" id="UP000582837">
    <property type="component" value="Unassembled WGS sequence"/>
</dbReference>
<feature type="domain" description="PAC" evidence="9">
    <location>
        <begin position="259"/>
        <end position="314"/>
    </location>
</feature>
<dbReference type="RefSeq" id="WP_170038164.1">
    <property type="nucleotide sequence ID" value="NZ_JABDTL010000002.1"/>
</dbReference>